<proteinExistence type="predicted"/>
<protein>
    <submittedName>
        <fullName evidence="2">Uncharacterized protein</fullName>
    </submittedName>
</protein>
<keyword evidence="3" id="KW-1185">Reference proteome</keyword>
<dbReference type="RefSeq" id="WP_144758070.1">
    <property type="nucleotide sequence ID" value="NZ_VMNW02000013.1"/>
</dbReference>
<gene>
    <name evidence="2" type="ORF">FPZ12_011565</name>
</gene>
<accession>A0A5N0V779</accession>
<evidence type="ECO:0000313" key="3">
    <source>
        <dbReference type="Proteomes" id="UP000319769"/>
    </source>
</evidence>
<dbReference type="Proteomes" id="UP000319769">
    <property type="component" value="Unassembled WGS sequence"/>
</dbReference>
<feature type="compositionally biased region" description="Polar residues" evidence="1">
    <location>
        <begin position="1"/>
        <end position="15"/>
    </location>
</feature>
<organism evidence="2 3">
    <name type="scientific">Amycolatopsis acidicola</name>
    <dbReference type="NCBI Taxonomy" id="2596893"/>
    <lineage>
        <taxon>Bacteria</taxon>
        <taxon>Bacillati</taxon>
        <taxon>Actinomycetota</taxon>
        <taxon>Actinomycetes</taxon>
        <taxon>Pseudonocardiales</taxon>
        <taxon>Pseudonocardiaceae</taxon>
        <taxon>Amycolatopsis</taxon>
    </lineage>
</organism>
<dbReference type="AlphaFoldDB" id="A0A5N0V779"/>
<feature type="compositionally biased region" description="Low complexity" evidence="1">
    <location>
        <begin position="217"/>
        <end position="249"/>
    </location>
</feature>
<evidence type="ECO:0000313" key="2">
    <source>
        <dbReference type="EMBL" id="KAA9162276.1"/>
    </source>
</evidence>
<feature type="compositionally biased region" description="Polar residues" evidence="1">
    <location>
        <begin position="201"/>
        <end position="212"/>
    </location>
</feature>
<feature type="region of interest" description="Disordered" evidence="1">
    <location>
        <begin position="182"/>
        <end position="278"/>
    </location>
</feature>
<dbReference type="EMBL" id="VMNW02000013">
    <property type="protein sequence ID" value="KAA9162276.1"/>
    <property type="molecule type" value="Genomic_DNA"/>
</dbReference>
<sequence>MTTATHSLDTSSGTTVAELLARNGARPSRTPHRRSRAEGQFDGTLAEVPIPAQSGTLSGLVAEPFTSVRPDAPAREDDTVLIQYRYDESAFAGLLAPAAETTAVDALPIVEPAVAEPVKEKSRTGRKIAGLAFAGAVLVGGWALASAQTPDHQGPANAGPVPGQGAARDSLADLSAPVGGQVALLGSSTPTGTAEIPAPATTAQRQPDQGQISGKLPTTTQKKAAAAPTTKKAPQAPVAARVPAQIPAPANWPTAGRPGQKNQGNQHDGGGKSHKPHH</sequence>
<feature type="region of interest" description="Disordered" evidence="1">
    <location>
        <begin position="1"/>
        <end position="42"/>
    </location>
</feature>
<comment type="caution">
    <text evidence="2">The sequence shown here is derived from an EMBL/GenBank/DDBJ whole genome shotgun (WGS) entry which is preliminary data.</text>
</comment>
<evidence type="ECO:0000256" key="1">
    <source>
        <dbReference type="SAM" id="MobiDB-lite"/>
    </source>
</evidence>
<feature type="region of interest" description="Disordered" evidence="1">
    <location>
        <begin position="149"/>
        <end position="170"/>
    </location>
</feature>
<reference evidence="2" key="1">
    <citation type="submission" date="2019-09" db="EMBL/GenBank/DDBJ databases">
        <authorList>
            <person name="Teo W.F.A."/>
            <person name="Duangmal K."/>
        </authorList>
    </citation>
    <scope>NUCLEOTIDE SEQUENCE [LARGE SCALE GENOMIC DNA]</scope>
    <source>
        <strain evidence="2">K81G1</strain>
    </source>
</reference>
<dbReference type="OrthoDB" id="3627926at2"/>
<name>A0A5N0V779_9PSEU</name>